<evidence type="ECO:0000256" key="3">
    <source>
        <dbReference type="ARBA" id="ARBA00023004"/>
    </source>
</evidence>
<dbReference type="NCBIfam" id="TIGR02603">
    <property type="entry name" value="CxxCH_TIGR02603"/>
    <property type="match status" value="1"/>
</dbReference>
<sequence>MIQRVPRRGLSRLLTLLVCLLPLQNGVTDAAGLGVTPPEQFKVPAGFEVDLIHQVDSANEGSWVSLTVDPKGRLIACDQNGGLFRIDVSTEPARVEKLDIEFTGAQGLLCAFGSLYANVNSRQFPSGLWRLTDTDGDDQYDQKEHIVPLNGGSEHGPHGLVLTPDGKRIVMVAGNNTSLPEELADSRVPRNWEEDHLLGRMPDARGHNADRMAPGGFIMSLDPDGSNRELIATGFRNPYDIALNHDGELFTYDADMEWDVGTPWYRPTRVNHVISGAEFGWRNGTGKWPAYYPDSFGAAVDIGPGSPTGICFGYNAQFPERYREALFIADWSYGNIYAVHLTEDGASYAGDYETFATAAPLPVTDMVIHNGAMFLTIGGRETQSGLYRISYTGVPDGEAAQADADANAVSLEDAKLQAQSLRVLRSQIERLHVADADLPVSADAATAMALEFLSHEDRSIRFASRIALEHRDVEAWKSKALASPSARARLLGVIALARCGEAEDQAAALESLLELDFDALDTDGKIAFLRAAGLVAMRLGELSDEQRAALTEAIGGAFPSEVDSLDRELAIMLVYLQAPGSTKAVLEKLTNSPSQESQIHYALTLRAATEGWDNEMRARYLGWFHEMTTARGGMSFGGFVNNIKQVFVDRLTDSQREQLAAAINPPVSADDAGPSEARPFVKNWTVEELDAIVSDSSREPDFERGKSLFGAAQCFKCHRMGLQGGILGPDLTSAGGKFNAHDMLVSIVEPSKVISDQYGATQFLTEDGEVVTGRVINMHGKNLSVLTNMLDPSSLTNVERDNIAETSAAKVSMMPTGLLDTLTANEIADLVAYLRSGGNPESAIYVEPTPSN</sequence>
<dbReference type="GO" id="GO:0046872">
    <property type="term" value="F:metal ion binding"/>
    <property type="evidence" value="ECO:0007669"/>
    <property type="project" value="UniProtKB-KW"/>
</dbReference>
<evidence type="ECO:0000256" key="1">
    <source>
        <dbReference type="ARBA" id="ARBA00022617"/>
    </source>
</evidence>
<evidence type="ECO:0000313" key="7">
    <source>
        <dbReference type="EMBL" id="TWU16636.1"/>
    </source>
</evidence>
<dbReference type="GO" id="GO:0009055">
    <property type="term" value="F:electron transfer activity"/>
    <property type="evidence" value="ECO:0007669"/>
    <property type="project" value="InterPro"/>
</dbReference>
<evidence type="ECO:0000313" key="8">
    <source>
        <dbReference type="Proteomes" id="UP000319908"/>
    </source>
</evidence>
<dbReference type="InterPro" id="IPR036909">
    <property type="entry name" value="Cyt_c-like_dom_sf"/>
</dbReference>
<dbReference type="PANTHER" id="PTHR33546">
    <property type="entry name" value="LARGE, MULTIFUNCTIONAL SECRETED PROTEIN-RELATED"/>
    <property type="match status" value="1"/>
</dbReference>
<dbReference type="PANTHER" id="PTHR33546:SF1">
    <property type="entry name" value="LARGE, MULTIFUNCTIONAL SECRETED PROTEIN"/>
    <property type="match status" value="1"/>
</dbReference>
<evidence type="ECO:0000256" key="2">
    <source>
        <dbReference type="ARBA" id="ARBA00022723"/>
    </source>
</evidence>
<dbReference type="InterPro" id="IPR011041">
    <property type="entry name" value="Quinoprot_gluc/sorb_DH_b-prop"/>
</dbReference>
<keyword evidence="3 4" id="KW-0408">Iron</keyword>
<keyword evidence="1 4" id="KW-0349">Heme</keyword>
<dbReference type="EMBL" id="SJPU01000002">
    <property type="protein sequence ID" value="TWU16636.1"/>
    <property type="molecule type" value="Genomic_DNA"/>
</dbReference>
<gene>
    <name evidence="7" type="ORF">Poly21_38410</name>
</gene>
<dbReference type="AlphaFoldDB" id="A0A5C6BZH4"/>
<keyword evidence="2 4" id="KW-0479">Metal-binding</keyword>
<feature type="domain" description="Cytochrome c" evidence="6">
    <location>
        <begin position="700"/>
        <end position="838"/>
    </location>
</feature>
<keyword evidence="8" id="KW-1185">Reference proteome</keyword>
<evidence type="ECO:0000259" key="6">
    <source>
        <dbReference type="PROSITE" id="PS51007"/>
    </source>
</evidence>
<reference evidence="7 8" key="1">
    <citation type="journal article" date="2020" name="Antonie Van Leeuwenhoek">
        <title>Rhodopirellula heiligendammensis sp. nov., Rhodopirellula pilleata sp. nov., and Rhodopirellula solitaria sp. nov. isolated from natural or artificial marine surfaces in Northern Germany and California, USA, and emended description of the genus Rhodopirellula.</title>
        <authorList>
            <person name="Kallscheuer N."/>
            <person name="Wiegand S."/>
            <person name="Jogler M."/>
            <person name="Boedeker C."/>
            <person name="Peeters S.H."/>
            <person name="Rast P."/>
            <person name="Heuer A."/>
            <person name="Jetten M.S.M."/>
            <person name="Rohde M."/>
            <person name="Jogler C."/>
        </authorList>
    </citation>
    <scope>NUCLEOTIDE SEQUENCE [LARGE SCALE GENOMIC DNA]</scope>
    <source>
        <strain evidence="7 8">Poly21</strain>
    </source>
</reference>
<dbReference type="InterPro" id="IPR009056">
    <property type="entry name" value="Cyt_c-like_dom"/>
</dbReference>
<accession>A0A5C6BZH4</accession>
<dbReference type="PROSITE" id="PS51007">
    <property type="entry name" value="CYTC"/>
    <property type="match status" value="1"/>
</dbReference>
<name>A0A5C6BZH4_9BACT</name>
<dbReference type="Gene3D" id="2.120.10.30">
    <property type="entry name" value="TolB, C-terminal domain"/>
    <property type="match status" value="1"/>
</dbReference>
<dbReference type="InterPro" id="IPR013427">
    <property type="entry name" value="Haem-bd_dom_put"/>
</dbReference>
<organism evidence="7 8">
    <name type="scientific">Allorhodopirellula heiligendammensis</name>
    <dbReference type="NCBI Taxonomy" id="2714739"/>
    <lineage>
        <taxon>Bacteria</taxon>
        <taxon>Pseudomonadati</taxon>
        <taxon>Planctomycetota</taxon>
        <taxon>Planctomycetia</taxon>
        <taxon>Pirellulales</taxon>
        <taxon>Pirellulaceae</taxon>
        <taxon>Allorhodopirellula</taxon>
    </lineage>
</organism>
<dbReference type="SUPFAM" id="SSF46626">
    <property type="entry name" value="Cytochrome c"/>
    <property type="match status" value="1"/>
</dbReference>
<dbReference type="GO" id="GO:0020037">
    <property type="term" value="F:heme binding"/>
    <property type="evidence" value="ECO:0007669"/>
    <property type="project" value="InterPro"/>
</dbReference>
<evidence type="ECO:0000256" key="5">
    <source>
        <dbReference type="SAM" id="SignalP"/>
    </source>
</evidence>
<evidence type="ECO:0000256" key="4">
    <source>
        <dbReference type="PROSITE-ProRule" id="PRU00433"/>
    </source>
</evidence>
<proteinExistence type="predicted"/>
<protein>
    <submittedName>
        <fullName evidence="7">Cytochrome c</fullName>
    </submittedName>
</protein>
<dbReference type="Gene3D" id="1.10.760.10">
    <property type="entry name" value="Cytochrome c-like domain"/>
    <property type="match status" value="1"/>
</dbReference>
<keyword evidence="5" id="KW-0732">Signal</keyword>
<feature type="signal peptide" evidence="5">
    <location>
        <begin position="1"/>
        <end position="30"/>
    </location>
</feature>
<feature type="chain" id="PRO_5023081164" evidence="5">
    <location>
        <begin position="31"/>
        <end position="852"/>
    </location>
</feature>
<dbReference type="SUPFAM" id="SSF50952">
    <property type="entry name" value="Soluble quinoprotein glucose dehydrogenase"/>
    <property type="match status" value="1"/>
</dbReference>
<dbReference type="InterPro" id="IPR011042">
    <property type="entry name" value="6-blade_b-propeller_TolB-like"/>
</dbReference>
<dbReference type="Proteomes" id="UP000319908">
    <property type="component" value="Unassembled WGS sequence"/>
</dbReference>
<comment type="caution">
    <text evidence="7">The sequence shown here is derived from an EMBL/GenBank/DDBJ whole genome shotgun (WGS) entry which is preliminary data.</text>
</comment>